<dbReference type="SUPFAM" id="SSF53187">
    <property type="entry name" value="Zn-dependent exopeptidases"/>
    <property type="match status" value="1"/>
</dbReference>
<dbReference type="GeneID" id="63782975"/>
<feature type="domain" description="Transferrin receptor-like dimerisation" evidence="3">
    <location>
        <begin position="525"/>
        <end position="642"/>
    </location>
</feature>
<comment type="similarity">
    <text evidence="1">Belongs to the peptidase M28 family. M28B subfamily.</text>
</comment>
<dbReference type="Gene3D" id="1.20.930.40">
    <property type="entry name" value="Transferrin receptor-like, dimerisation domain"/>
    <property type="match status" value="1"/>
</dbReference>
<evidence type="ECO:0000256" key="2">
    <source>
        <dbReference type="SAM" id="SignalP"/>
    </source>
</evidence>
<feature type="chain" id="PRO_5012643847" description="PA domain-containing protein" evidence="2">
    <location>
        <begin position="19"/>
        <end position="644"/>
    </location>
</feature>
<organism evidence="5 6">
    <name type="scientific">Protomyces lactucae-debilis</name>
    <dbReference type="NCBI Taxonomy" id="2754530"/>
    <lineage>
        <taxon>Eukaryota</taxon>
        <taxon>Fungi</taxon>
        <taxon>Dikarya</taxon>
        <taxon>Ascomycota</taxon>
        <taxon>Taphrinomycotina</taxon>
        <taxon>Taphrinomycetes</taxon>
        <taxon>Taphrinales</taxon>
        <taxon>Protomycetaceae</taxon>
        <taxon>Protomyces</taxon>
    </lineage>
</organism>
<gene>
    <name evidence="5" type="ORF">BCR37DRAFT_20462</name>
</gene>
<dbReference type="AlphaFoldDB" id="A0A1Y2FXV5"/>
<sequence length="644" mass="70325">MLGTLVLAGVFFFGGSMPRLKVPKRYEEGSLREYIKKQVSAERIAEYASKMEPMQGASPFVAEPEALAKWIQSELATFKMGRTALADQYVLQATGKQSWTFNEQVKTIPAEALVAHGHTGSAEGPCIFVGTARPDDFQLLASQYIQLEGSIALLQRNRSEILAIQLARTAKAGVSGILVYDARHTGDDALNVSISPATAEGGDAALPWVQPGDPLTPGQAADKQSKVLEREQAPGLLNLPVFSISADEAETLHEAIRSQGLDVSSSWPSIRATGPLWTGNITSPPVQLNSQLVQQPKEPLYSALSEIDGSESEQTLIVGTSMRIANAAVLLEVARVFASLSAEHSWMPRRNLVFAFWAGSEINFLGSTEWVEAQTKSLRFTGVAYLNLDHVMSNTGEFDIAAHTSLHEGISTALNHLDGSKTSIKEPEMFTDAIAFSARAGIPSIELGYNDMHISQACRSSRECIERVDPGSLNQARLAKLVALLVLEFVDEYFLPVDVRQVVTSVENAAQRLAHATDLTVDRDLAKVFQILEERTTAFTQFKKDWDLALIELNLPESPAAAVGRSNWNYAVVAFQRALIRNARWTVWFENSLYGPSAKLERQGESWALPRVQDALYDGDIAKAQGLLQMVGELLLEAAKTLDG</sequence>
<dbReference type="Gene3D" id="3.50.30.30">
    <property type="match status" value="1"/>
</dbReference>
<dbReference type="PANTHER" id="PTHR10404">
    <property type="entry name" value="N-ACETYLATED-ALPHA-LINKED ACIDIC DIPEPTIDASE"/>
    <property type="match status" value="1"/>
</dbReference>
<dbReference type="InterPro" id="IPR046450">
    <property type="entry name" value="PA_dom_sf"/>
</dbReference>
<dbReference type="GO" id="GO:0004180">
    <property type="term" value="F:carboxypeptidase activity"/>
    <property type="evidence" value="ECO:0007669"/>
    <property type="project" value="TreeGrafter"/>
</dbReference>
<dbReference type="Gene3D" id="3.40.630.10">
    <property type="entry name" value="Zn peptidases"/>
    <property type="match status" value="1"/>
</dbReference>
<dbReference type="InterPro" id="IPR007365">
    <property type="entry name" value="TFR-like_dimer_dom"/>
</dbReference>
<evidence type="ECO:0000259" key="4">
    <source>
        <dbReference type="Pfam" id="PF04389"/>
    </source>
</evidence>
<accession>A0A1Y2FXV5</accession>
<dbReference type="STRING" id="56484.A0A1Y2FXV5"/>
<dbReference type="SUPFAM" id="SSF52025">
    <property type="entry name" value="PA domain"/>
    <property type="match status" value="1"/>
</dbReference>
<reference evidence="5 6" key="1">
    <citation type="submission" date="2016-07" db="EMBL/GenBank/DDBJ databases">
        <title>Pervasive Adenine N6-methylation of Active Genes in Fungi.</title>
        <authorList>
            <consortium name="DOE Joint Genome Institute"/>
            <person name="Mondo S.J."/>
            <person name="Dannebaum R.O."/>
            <person name="Kuo R.C."/>
            <person name="Labutti K."/>
            <person name="Haridas S."/>
            <person name="Kuo A."/>
            <person name="Salamov A."/>
            <person name="Ahrendt S.R."/>
            <person name="Lipzen A."/>
            <person name="Sullivan W."/>
            <person name="Andreopoulos W.B."/>
            <person name="Clum A."/>
            <person name="Lindquist E."/>
            <person name="Daum C."/>
            <person name="Ramamoorthy G.K."/>
            <person name="Gryganskyi A."/>
            <person name="Culley D."/>
            <person name="Magnuson J.K."/>
            <person name="James T.Y."/>
            <person name="O'Malley M.A."/>
            <person name="Stajich J.E."/>
            <person name="Spatafora J.W."/>
            <person name="Visel A."/>
            <person name="Grigoriev I.V."/>
        </authorList>
    </citation>
    <scope>NUCLEOTIDE SEQUENCE [LARGE SCALE GENOMIC DNA]</scope>
    <source>
        <strain evidence="5 6">12-1054</strain>
    </source>
</reference>
<comment type="caution">
    <text evidence="5">The sequence shown here is derived from an EMBL/GenBank/DDBJ whole genome shotgun (WGS) entry which is preliminary data.</text>
</comment>
<dbReference type="Pfam" id="PF04389">
    <property type="entry name" value="Peptidase_M28"/>
    <property type="match status" value="1"/>
</dbReference>
<dbReference type="OrthoDB" id="5841748at2759"/>
<evidence type="ECO:0000256" key="1">
    <source>
        <dbReference type="ARBA" id="ARBA00005634"/>
    </source>
</evidence>
<feature type="domain" description="Peptidase M28" evidence="4">
    <location>
        <begin position="327"/>
        <end position="447"/>
    </location>
</feature>
<protein>
    <recommendedName>
        <fullName evidence="7">PA domain-containing protein</fullName>
    </recommendedName>
</protein>
<keyword evidence="6" id="KW-1185">Reference proteome</keyword>
<dbReference type="Pfam" id="PF04253">
    <property type="entry name" value="TFR_dimer"/>
    <property type="match status" value="1"/>
</dbReference>
<dbReference type="EMBL" id="MCFI01000001">
    <property type="protein sequence ID" value="ORY87996.1"/>
    <property type="molecule type" value="Genomic_DNA"/>
</dbReference>
<feature type="signal peptide" evidence="2">
    <location>
        <begin position="1"/>
        <end position="18"/>
    </location>
</feature>
<name>A0A1Y2FXV5_PROLT</name>
<dbReference type="InterPro" id="IPR039373">
    <property type="entry name" value="Peptidase_M28B"/>
</dbReference>
<dbReference type="RefSeq" id="XP_040728491.1">
    <property type="nucleotide sequence ID" value="XM_040866376.1"/>
</dbReference>
<dbReference type="Proteomes" id="UP000193685">
    <property type="component" value="Unassembled WGS sequence"/>
</dbReference>
<evidence type="ECO:0000259" key="3">
    <source>
        <dbReference type="Pfam" id="PF04253"/>
    </source>
</evidence>
<evidence type="ECO:0000313" key="5">
    <source>
        <dbReference type="EMBL" id="ORY87996.1"/>
    </source>
</evidence>
<dbReference type="InterPro" id="IPR007484">
    <property type="entry name" value="Peptidase_M28"/>
</dbReference>
<evidence type="ECO:0008006" key="7">
    <source>
        <dbReference type="Google" id="ProtNLM"/>
    </source>
</evidence>
<keyword evidence="2" id="KW-0732">Signal</keyword>
<proteinExistence type="inferred from homology"/>
<evidence type="ECO:0000313" key="6">
    <source>
        <dbReference type="Proteomes" id="UP000193685"/>
    </source>
</evidence>
<dbReference type="PANTHER" id="PTHR10404:SF46">
    <property type="entry name" value="VACUOLAR PROTEIN SORTING-ASSOCIATED PROTEIN 70"/>
    <property type="match status" value="1"/>
</dbReference>
<dbReference type="InterPro" id="IPR036757">
    <property type="entry name" value="TFR-like_dimer_dom_sf"/>
</dbReference>